<comment type="caution">
    <text evidence="5">The sequence shown here is derived from an EMBL/GenBank/DDBJ whole genome shotgun (WGS) entry which is preliminary data.</text>
</comment>
<dbReference type="InterPro" id="IPR000014">
    <property type="entry name" value="PAS"/>
</dbReference>
<dbReference type="SMART" id="SM00086">
    <property type="entry name" value="PAC"/>
    <property type="match status" value="4"/>
</dbReference>
<dbReference type="SMART" id="SM00283">
    <property type="entry name" value="MA"/>
    <property type="match status" value="1"/>
</dbReference>
<feature type="domain" description="Methyl-accepting transducer" evidence="2">
    <location>
        <begin position="515"/>
        <end position="704"/>
    </location>
</feature>
<dbReference type="Pfam" id="PF00015">
    <property type="entry name" value="MCPsignal"/>
    <property type="match status" value="1"/>
</dbReference>
<dbReference type="Pfam" id="PF08447">
    <property type="entry name" value="PAS_3"/>
    <property type="match status" value="4"/>
</dbReference>
<dbReference type="Gene3D" id="3.30.450.20">
    <property type="entry name" value="PAS domain"/>
    <property type="match status" value="4"/>
</dbReference>
<keyword evidence="6" id="KW-1185">Reference proteome</keyword>
<feature type="domain" description="PAC" evidence="4">
    <location>
        <begin position="213"/>
        <end position="265"/>
    </location>
</feature>
<dbReference type="PROSITE" id="PS50111">
    <property type="entry name" value="CHEMOTAXIS_TRANSDUC_2"/>
    <property type="match status" value="1"/>
</dbReference>
<evidence type="ECO:0000259" key="3">
    <source>
        <dbReference type="PROSITE" id="PS50112"/>
    </source>
</evidence>
<dbReference type="PROSITE" id="PS50113">
    <property type="entry name" value="PAC"/>
    <property type="match status" value="4"/>
</dbReference>
<dbReference type="SUPFAM" id="SSF58104">
    <property type="entry name" value="Methyl-accepting chemotaxis protein (MCP) signaling domain"/>
    <property type="match status" value="1"/>
</dbReference>
<evidence type="ECO:0000256" key="1">
    <source>
        <dbReference type="PROSITE-ProRule" id="PRU00284"/>
    </source>
</evidence>
<dbReference type="PROSITE" id="PS50112">
    <property type="entry name" value="PAS"/>
    <property type="match status" value="2"/>
</dbReference>
<name>A0ABQ2GZ84_9PSED</name>
<dbReference type="SUPFAM" id="SSF55785">
    <property type="entry name" value="PYP-like sensor domain (PAS domain)"/>
    <property type="match status" value="4"/>
</dbReference>
<sequence>MSTAADSVLEKLSAQELDLTSLMTAINRSQAMVEFSLDGIILNANVNFLSCVGYRLDEVQGRHHRMFCTPQYAASEEYEIFWRRLGEGEFHEGEFKRLAKNGQPIWLQATYNPVLDNQGNPVKIVKFATDITQQRIVNADYAGKVAAIDRSQAVIEFDLNGRVLTANDNFLKVIGYRLDEIQGQHHRMFCHDELLNSPAYRHFWEKLERGEFDSGEYRRLGKGGREVWIRATYNPILDPDGRPYKIVKFANDVTEMRERNAEFEGKVTAIQRSQAVVEFDLTGKVLTANRTFLGIVGYDLEELVGQHHRMLCPEEFANSLAYRELWDRLGRGEYDAGEYKRKCKNGKEIWIRATYNPILNAKGEPYKIVKFALDVTQAKESTIEFEGKVKAMDRAQAVIEFDMSGNILKANANFLKSLGYNMAELQGQHHRIFCEPEYVSSTEYREFWHSLSQGEFFSGRFMRLSKYGQKIWIQATYNPIFDHDGKPFKVVKFATDITQQVELEEAIDAKTRAMSAAVQALMSAIGSVAQTTDHATDLARRTSDEARRGSETLSKATEAMFTIGKSAEDIKDIIQVIREIASQTNMLAFNAAIEAARAGEHGLGFSVVADEVRKLAEKSSRATKEIDKLIQETVTRIDAGTTISRSAGDAFEQIVGGVLQTTQAIDSINGATNEQMNSAEQVELLIHELNKIKAALYKPTQDITATLGATGNRA</sequence>
<dbReference type="NCBIfam" id="TIGR00229">
    <property type="entry name" value="sensory_box"/>
    <property type="match status" value="4"/>
</dbReference>
<protein>
    <submittedName>
        <fullName evidence="5">Methyl-accepting chemotaxis protein</fullName>
    </submittedName>
</protein>
<evidence type="ECO:0000313" key="6">
    <source>
        <dbReference type="Proteomes" id="UP000616499"/>
    </source>
</evidence>
<evidence type="ECO:0000259" key="2">
    <source>
        <dbReference type="PROSITE" id="PS50111"/>
    </source>
</evidence>
<dbReference type="Proteomes" id="UP000616499">
    <property type="component" value="Unassembled WGS sequence"/>
</dbReference>
<feature type="domain" description="PAS" evidence="3">
    <location>
        <begin position="154"/>
        <end position="184"/>
    </location>
</feature>
<dbReference type="SMART" id="SM00091">
    <property type="entry name" value="PAS"/>
    <property type="match status" value="4"/>
</dbReference>
<dbReference type="CDD" id="cd11386">
    <property type="entry name" value="MCP_signal"/>
    <property type="match status" value="1"/>
</dbReference>
<dbReference type="EMBL" id="BMNW01000007">
    <property type="protein sequence ID" value="GGM18412.1"/>
    <property type="molecule type" value="Genomic_DNA"/>
</dbReference>
<dbReference type="InterPro" id="IPR035965">
    <property type="entry name" value="PAS-like_dom_sf"/>
</dbReference>
<dbReference type="Gene3D" id="1.10.287.950">
    <property type="entry name" value="Methyl-accepting chemotaxis protein"/>
    <property type="match status" value="1"/>
</dbReference>
<dbReference type="CDD" id="cd00130">
    <property type="entry name" value="PAS"/>
    <property type="match status" value="4"/>
</dbReference>
<keyword evidence="1" id="KW-0807">Transducer</keyword>
<organism evidence="5 6">
    <name type="scientific">Pseudomonas asuensis</name>
    <dbReference type="NCBI Taxonomy" id="1825787"/>
    <lineage>
        <taxon>Bacteria</taxon>
        <taxon>Pseudomonadati</taxon>
        <taxon>Pseudomonadota</taxon>
        <taxon>Gammaproteobacteria</taxon>
        <taxon>Pseudomonadales</taxon>
        <taxon>Pseudomonadaceae</taxon>
        <taxon>Pseudomonas</taxon>
    </lineage>
</organism>
<feature type="domain" description="PAC" evidence="4">
    <location>
        <begin position="455"/>
        <end position="509"/>
    </location>
</feature>
<gene>
    <name evidence="5" type="ORF">GCM10009425_31750</name>
</gene>
<dbReference type="InterPro" id="IPR013655">
    <property type="entry name" value="PAS_fold_3"/>
</dbReference>
<dbReference type="InterPro" id="IPR050903">
    <property type="entry name" value="Bact_Chemotaxis_MeTrfase"/>
</dbReference>
<evidence type="ECO:0000313" key="5">
    <source>
        <dbReference type="EMBL" id="GGM18412.1"/>
    </source>
</evidence>
<accession>A0ABQ2GZ84</accession>
<evidence type="ECO:0000259" key="4">
    <source>
        <dbReference type="PROSITE" id="PS50113"/>
    </source>
</evidence>
<feature type="domain" description="PAC" evidence="4">
    <location>
        <begin position="91"/>
        <end position="143"/>
    </location>
</feature>
<dbReference type="InterPro" id="IPR001610">
    <property type="entry name" value="PAC"/>
</dbReference>
<feature type="domain" description="PAC" evidence="4">
    <location>
        <begin position="335"/>
        <end position="387"/>
    </location>
</feature>
<proteinExistence type="predicted"/>
<dbReference type="PANTHER" id="PTHR24422:SF10">
    <property type="entry name" value="CHEMOTAXIS PROTEIN METHYLTRANSFERASE 2"/>
    <property type="match status" value="1"/>
</dbReference>
<feature type="domain" description="PAS" evidence="3">
    <location>
        <begin position="276"/>
        <end position="315"/>
    </location>
</feature>
<dbReference type="InterPro" id="IPR004089">
    <property type="entry name" value="MCPsignal_dom"/>
</dbReference>
<reference evidence="6" key="1">
    <citation type="journal article" date="2019" name="Int. J. Syst. Evol. Microbiol.">
        <title>The Global Catalogue of Microorganisms (GCM) 10K type strain sequencing project: providing services to taxonomists for standard genome sequencing and annotation.</title>
        <authorList>
            <consortium name="The Broad Institute Genomics Platform"/>
            <consortium name="The Broad Institute Genome Sequencing Center for Infectious Disease"/>
            <person name="Wu L."/>
            <person name="Ma J."/>
        </authorList>
    </citation>
    <scope>NUCLEOTIDE SEQUENCE [LARGE SCALE GENOMIC DNA]</scope>
    <source>
        <strain evidence="6">JCM 13501</strain>
    </source>
</reference>
<dbReference type="PANTHER" id="PTHR24422">
    <property type="entry name" value="CHEMOTAXIS PROTEIN METHYLTRANSFERASE"/>
    <property type="match status" value="1"/>
</dbReference>
<dbReference type="InterPro" id="IPR000700">
    <property type="entry name" value="PAS-assoc_C"/>
</dbReference>